<dbReference type="PANTHER" id="PTHR36102:SF1">
    <property type="entry name" value="YDR124W-LIKE HELICAL BUNDLE DOMAIN-CONTAINING PROTEIN"/>
    <property type="match status" value="1"/>
</dbReference>
<feature type="region of interest" description="Disordered" evidence="1">
    <location>
        <begin position="79"/>
        <end position="151"/>
    </location>
</feature>
<sequence>MAGLPTASPQTTGTPSPQHHIERIKALLEELDDVLVLVPNTQGDVQALASPNVRQDKWAILKDAHEAYRHYLLDRSNALETAEEGTPGPTSRGRGKKLPQTLEDDQDSPKGSLTYIQRVSKRRRSKPSNVVSRIPARKQRGSRSRMLSGISGSFSLDPASQIRVGDREALEHWFREAFLTMQQVACRIVAKVWIKKIHPKKQSTHPYNGGVPRDKPRDPNRTRPPYWPQHITHREPDHIGRDDRINVLVHLILNTPQKIITNPPAALGQAQYLTARDLCDCVEEKKDDLQEFEWEILQNVVRTREMMEQYEDGQIDGDSMVFCNDYSVRTRNMRDDSEDSMDERLTIGGFVEDEGHDDQILTPEPSSLPSPESMNAMDDCVGPAEQRRHINDDSVEVGLVRGHGSRSTANGGQIVSGMTGRKYHETAVDISTRLKQFKSRLEGNVPAQSAVMHASARAHSGMHISPTTTDEVRSSMTPSALEQNFDGMSHATMPSDAHTAHSLQHGIPNALSSQETGYPAWPGTMADMASGPVEELFGMPAQLMIPRPDMRTMYYTQATQGYGVDAHGDLTMMDSPRYQGSIGSQRRDLPLRMVQPTLSLMTDPHSGMDVLQAGYYPI</sequence>
<dbReference type="InterPro" id="IPR047092">
    <property type="entry name" value="AFUB_07903/YDR124W-like_hel"/>
</dbReference>
<protein>
    <recommendedName>
        <fullName evidence="2">Subtelomeric hrmA-associated cluster protein AFUB-079030/YDR124W-like helical bundle domain-containing protein</fullName>
    </recommendedName>
</protein>
<comment type="caution">
    <text evidence="3">The sequence shown here is derived from an EMBL/GenBank/DDBJ whole genome shotgun (WGS) entry which is preliminary data.</text>
</comment>
<accession>A0A438MYW7</accession>
<feature type="compositionally biased region" description="Low complexity" evidence="1">
    <location>
        <begin position="363"/>
        <end position="373"/>
    </location>
</feature>
<feature type="region of interest" description="Disordered" evidence="1">
    <location>
        <begin position="352"/>
        <end position="374"/>
    </location>
</feature>
<dbReference type="InterPro" id="IPR021264">
    <property type="entry name" value="AFUB_079030/YDR124W-like"/>
</dbReference>
<evidence type="ECO:0000259" key="2">
    <source>
        <dbReference type="Pfam" id="PF11001"/>
    </source>
</evidence>
<reference evidence="3 4" key="1">
    <citation type="submission" date="2017-03" db="EMBL/GenBank/DDBJ databases">
        <title>Genomes of endolithic fungi from Antarctica.</title>
        <authorList>
            <person name="Coleine C."/>
            <person name="Masonjones S."/>
            <person name="Stajich J.E."/>
        </authorList>
    </citation>
    <scope>NUCLEOTIDE SEQUENCE [LARGE SCALE GENOMIC DNA]</scope>
    <source>
        <strain evidence="3 4">CCFEE 6314</strain>
    </source>
</reference>
<evidence type="ECO:0000256" key="1">
    <source>
        <dbReference type="SAM" id="MobiDB-lite"/>
    </source>
</evidence>
<organism evidence="3 4">
    <name type="scientific">Exophiala mesophila</name>
    <name type="common">Black yeast-like fungus</name>
    <dbReference type="NCBI Taxonomy" id="212818"/>
    <lineage>
        <taxon>Eukaryota</taxon>
        <taxon>Fungi</taxon>
        <taxon>Dikarya</taxon>
        <taxon>Ascomycota</taxon>
        <taxon>Pezizomycotina</taxon>
        <taxon>Eurotiomycetes</taxon>
        <taxon>Chaetothyriomycetidae</taxon>
        <taxon>Chaetothyriales</taxon>
        <taxon>Herpotrichiellaceae</taxon>
        <taxon>Exophiala</taxon>
    </lineage>
</organism>
<feature type="region of interest" description="Disordered" evidence="1">
    <location>
        <begin position="201"/>
        <end position="235"/>
    </location>
</feature>
<dbReference type="PANTHER" id="PTHR36102">
    <property type="entry name" value="CHROMOSOME 10, WHOLE GENOME SHOTGUN SEQUENCE"/>
    <property type="match status" value="1"/>
</dbReference>
<evidence type="ECO:0000313" key="4">
    <source>
        <dbReference type="Proteomes" id="UP000288859"/>
    </source>
</evidence>
<dbReference type="OrthoDB" id="5338458at2759"/>
<dbReference type="Proteomes" id="UP000288859">
    <property type="component" value="Unassembled WGS sequence"/>
</dbReference>
<evidence type="ECO:0000313" key="3">
    <source>
        <dbReference type="EMBL" id="RVX68323.1"/>
    </source>
</evidence>
<name>A0A438MYW7_EXOME</name>
<dbReference type="Pfam" id="PF11001">
    <property type="entry name" value="AFUB_07903_YDR124W_hel"/>
    <property type="match status" value="1"/>
</dbReference>
<proteinExistence type="predicted"/>
<dbReference type="EMBL" id="NAJM01000039">
    <property type="protein sequence ID" value="RVX68323.1"/>
    <property type="molecule type" value="Genomic_DNA"/>
</dbReference>
<feature type="compositionally biased region" description="Basic and acidic residues" evidence="1">
    <location>
        <begin position="212"/>
        <end position="221"/>
    </location>
</feature>
<dbReference type="AlphaFoldDB" id="A0A438MYW7"/>
<gene>
    <name evidence="3" type="ORF">B0A52_07326</name>
</gene>
<feature type="domain" description="Subtelomeric hrmA-associated cluster protein AFUB-079030/YDR124W-like helical bundle" evidence="2">
    <location>
        <begin position="164"/>
        <end position="305"/>
    </location>
</feature>